<feature type="compositionally biased region" description="Polar residues" evidence="1">
    <location>
        <begin position="453"/>
        <end position="467"/>
    </location>
</feature>
<dbReference type="AlphaFoldDB" id="A0A9Q1EBQ7"/>
<accession>A0A9Q1EBQ7</accession>
<feature type="compositionally biased region" description="Low complexity" evidence="1">
    <location>
        <begin position="468"/>
        <end position="489"/>
    </location>
</feature>
<evidence type="ECO:0000313" key="3">
    <source>
        <dbReference type="Proteomes" id="UP001152622"/>
    </source>
</evidence>
<feature type="region of interest" description="Disordered" evidence="1">
    <location>
        <begin position="165"/>
        <end position="268"/>
    </location>
</feature>
<protein>
    <recommendedName>
        <fullName evidence="4">Ameloblastin</fullName>
    </recommendedName>
</protein>
<comment type="caution">
    <text evidence="2">The sequence shown here is derived from an EMBL/GenBank/DDBJ whole genome shotgun (WGS) entry which is preliminary data.</text>
</comment>
<name>A0A9Q1EBQ7_SYNKA</name>
<dbReference type="OrthoDB" id="8965022at2759"/>
<feature type="region of interest" description="Disordered" evidence="1">
    <location>
        <begin position="403"/>
        <end position="497"/>
    </location>
</feature>
<evidence type="ECO:0008006" key="4">
    <source>
        <dbReference type="Google" id="ProtNLM"/>
    </source>
</evidence>
<evidence type="ECO:0000256" key="1">
    <source>
        <dbReference type="SAM" id="MobiDB-lite"/>
    </source>
</evidence>
<gene>
    <name evidence="2" type="ORF">SKAU_G00391860</name>
</gene>
<feature type="compositionally biased region" description="Low complexity" evidence="1">
    <location>
        <begin position="212"/>
        <end position="225"/>
    </location>
</feature>
<evidence type="ECO:0000313" key="2">
    <source>
        <dbReference type="EMBL" id="KAJ8335844.1"/>
    </source>
</evidence>
<proteinExistence type="predicted"/>
<keyword evidence="3" id="KW-1185">Reference proteome</keyword>
<dbReference type="EMBL" id="JAINUF010000020">
    <property type="protein sequence ID" value="KAJ8335844.1"/>
    <property type="molecule type" value="Genomic_DNA"/>
</dbReference>
<reference evidence="2" key="1">
    <citation type="journal article" date="2023" name="Science">
        <title>Genome structures resolve the early diversification of teleost fishes.</title>
        <authorList>
            <person name="Parey E."/>
            <person name="Louis A."/>
            <person name="Montfort J."/>
            <person name="Bouchez O."/>
            <person name="Roques C."/>
            <person name="Iampietro C."/>
            <person name="Lluch J."/>
            <person name="Castinel A."/>
            <person name="Donnadieu C."/>
            <person name="Desvignes T."/>
            <person name="Floi Bucao C."/>
            <person name="Jouanno E."/>
            <person name="Wen M."/>
            <person name="Mejri S."/>
            <person name="Dirks R."/>
            <person name="Jansen H."/>
            <person name="Henkel C."/>
            <person name="Chen W.J."/>
            <person name="Zahm M."/>
            <person name="Cabau C."/>
            <person name="Klopp C."/>
            <person name="Thompson A.W."/>
            <person name="Robinson-Rechavi M."/>
            <person name="Braasch I."/>
            <person name="Lecointre G."/>
            <person name="Bobe J."/>
            <person name="Postlethwait J.H."/>
            <person name="Berthelot C."/>
            <person name="Roest Crollius H."/>
            <person name="Guiguen Y."/>
        </authorList>
    </citation>
    <scope>NUCLEOTIDE SEQUENCE</scope>
    <source>
        <strain evidence="2">WJC10195</strain>
    </source>
</reference>
<sequence length="497" mass="52192">MSQAGGAGQSSYSKRFSRLAASAEGQRLSTSLCFWVSIIWTRGFLKDTELISRTLSGLHICPIIRWEMRTAVIFMCLVATACGGPVHRQPIHLHLQQAQEHQQRPPFENFPNREALQELARVRMILEQYAKVFPTMNVPAIQPQNPMLNIPWPVLPSGTPLVTPPQAVPTAAENPQVALSRPDQQVVPEAVSAQPGLIGDPPVQPMTQAPDPGAEAAQPNEQQPQGGPPFLMPGQPNTWAPQPGVPFLLPLPPNTQGTQPAEQPGLPAQMPQVFPSYGFLPFFPSQTNQQFPGYGMPLFFPSGYPQLPVQPAEADQTVQPSLPVQPIQPEQPLQPIVPGQQQIPQIFYMIRQPMIGPFGSASSEELQATGGMGGIGMFLPGFGSGVSAPGVSAAVPGGLPAGQGVAPGGKADPAVPEAPSTSGGPVTSPALPARLDTPLTDAAAGPNGGKPADQSNLPQPSLSTRSQPAGSLLPAMSAPPSSPNALPVPGGEADLYP</sequence>
<organism evidence="2 3">
    <name type="scientific">Synaphobranchus kaupii</name>
    <name type="common">Kaup's arrowtooth eel</name>
    <dbReference type="NCBI Taxonomy" id="118154"/>
    <lineage>
        <taxon>Eukaryota</taxon>
        <taxon>Metazoa</taxon>
        <taxon>Chordata</taxon>
        <taxon>Craniata</taxon>
        <taxon>Vertebrata</taxon>
        <taxon>Euteleostomi</taxon>
        <taxon>Actinopterygii</taxon>
        <taxon>Neopterygii</taxon>
        <taxon>Teleostei</taxon>
        <taxon>Anguilliformes</taxon>
        <taxon>Synaphobranchidae</taxon>
        <taxon>Synaphobranchus</taxon>
    </lineage>
</organism>
<dbReference type="Proteomes" id="UP001152622">
    <property type="component" value="Chromosome 20"/>
</dbReference>